<keyword evidence="4" id="KW-0274">FAD</keyword>
<dbReference type="SUPFAM" id="SSF56176">
    <property type="entry name" value="FAD-binding/transporter-associated domain-like"/>
    <property type="match status" value="1"/>
</dbReference>
<dbReference type="GO" id="GO:0071949">
    <property type="term" value="F:FAD binding"/>
    <property type="evidence" value="ECO:0007669"/>
    <property type="project" value="InterPro"/>
</dbReference>
<dbReference type="PANTHER" id="PTHR43716">
    <property type="entry name" value="D-2-HYDROXYGLUTARATE DEHYDROGENASE, MITOCHONDRIAL"/>
    <property type="match status" value="1"/>
</dbReference>
<evidence type="ECO:0000313" key="7">
    <source>
        <dbReference type="EMBL" id="KWF36145.1"/>
    </source>
</evidence>
<comment type="cofactor">
    <cofactor evidence="1">
        <name>FAD</name>
        <dbReference type="ChEBI" id="CHEBI:57692"/>
    </cofactor>
</comment>
<organism evidence="7 8">
    <name type="scientific">Burkholderia pseudomultivorans</name>
    <dbReference type="NCBI Taxonomy" id="1207504"/>
    <lineage>
        <taxon>Bacteria</taxon>
        <taxon>Pseudomonadati</taxon>
        <taxon>Pseudomonadota</taxon>
        <taxon>Betaproteobacteria</taxon>
        <taxon>Burkholderiales</taxon>
        <taxon>Burkholderiaceae</taxon>
        <taxon>Burkholderia</taxon>
        <taxon>Burkholderia cepacia complex</taxon>
    </lineage>
</organism>
<dbReference type="Gene3D" id="3.30.70.2740">
    <property type="match status" value="1"/>
</dbReference>
<keyword evidence="3" id="KW-0285">Flavoprotein</keyword>
<proteinExistence type="inferred from homology"/>
<dbReference type="Proteomes" id="UP000062912">
    <property type="component" value="Unassembled WGS sequence"/>
</dbReference>
<dbReference type="RefSeq" id="WP_060239818.1">
    <property type="nucleotide sequence ID" value="NZ_LPJR01000006.1"/>
</dbReference>
<dbReference type="EMBL" id="LPJR01000006">
    <property type="protein sequence ID" value="KWF36145.1"/>
    <property type="molecule type" value="Genomic_DNA"/>
</dbReference>
<evidence type="ECO:0000256" key="2">
    <source>
        <dbReference type="ARBA" id="ARBA00008000"/>
    </source>
</evidence>
<protein>
    <submittedName>
        <fullName evidence="7">FAD-linked oxidase</fullName>
    </submittedName>
</protein>
<gene>
    <name evidence="7" type="ORF">WT56_07670</name>
</gene>
<dbReference type="SUPFAM" id="SSF55103">
    <property type="entry name" value="FAD-linked oxidases, C-terminal domain"/>
    <property type="match status" value="1"/>
</dbReference>
<dbReference type="OrthoDB" id="8522822at2"/>
<dbReference type="InterPro" id="IPR016169">
    <property type="entry name" value="FAD-bd_PCMH_sub2"/>
</dbReference>
<sequence length="459" mass="48792">MEAILHALEDALGADVLRTGDAIADRHRGDWSAKAPHAPLAVVLPRNTQEVATALRLCNAARQSVVPQGGLTGLAGGAVPTSRDICISLERMTGIEEIDRSASTMTVLAGTTLQAIQEAAAAEDFEFPLDLGARGTCQIGGNLATNAGGIRVIQSGPARDQVLGLEVVLADGSILSGLGKMIKNNTGYDLRHLFIGSEGTLGIITRAVLRVAPRPAGRQTALCALSGYSDAVTLLQTLKARLGRELSAFELMWPDFFELGVSFSRSRQSPFSAAYPLYALIEHTCYAEDGSGRFTGALADALESGLLLDAVIAQSDTQAHALWEIREATAEFPIRLAPINFDISIPIGEIGTFVNQCRAELETRWPTARACFFGHIGDSNLHITIDGRSIPDVEPATAEAVVYDLVRQFNGSVSAEHGIGVHKRAFLGHTRSATELACMRAIKQALDPNGILNPGKLLP</sequence>
<comment type="caution">
    <text evidence="7">The sequence shown here is derived from an EMBL/GenBank/DDBJ whole genome shotgun (WGS) entry which is preliminary data.</text>
</comment>
<dbReference type="InterPro" id="IPR016171">
    <property type="entry name" value="Vanillyl_alc_oxidase_C-sub2"/>
</dbReference>
<dbReference type="InterPro" id="IPR004113">
    <property type="entry name" value="FAD-bd_oxidored_4_C"/>
</dbReference>
<evidence type="ECO:0000256" key="3">
    <source>
        <dbReference type="ARBA" id="ARBA00022630"/>
    </source>
</evidence>
<feature type="domain" description="FAD-binding PCMH-type" evidence="6">
    <location>
        <begin position="35"/>
        <end position="214"/>
    </location>
</feature>
<dbReference type="Gene3D" id="3.30.465.10">
    <property type="match status" value="1"/>
</dbReference>
<evidence type="ECO:0000256" key="5">
    <source>
        <dbReference type="ARBA" id="ARBA00023002"/>
    </source>
</evidence>
<dbReference type="InterPro" id="IPR051264">
    <property type="entry name" value="FAD-oxidored/transferase_4"/>
</dbReference>
<dbReference type="FunFam" id="1.10.45.10:FF:000001">
    <property type="entry name" value="D-lactate dehydrogenase mitochondrial"/>
    <property type="match status" value="1"/>
</dbReference>
<dbReference type="InterPro" id="IPR036318">
    <property type="entry name" value="FAD-bd_PCMH-like_sf"/>
</dbReference>
<dbReference type="AlphaFoldDB" id="A0A132EMQ4"/>
<dbReference type="Gene3D" id="3.30.70.2190">
    <property type="match status" value="1"/>
</dbReference>
<evidence type="ECO:0000313" key="8">
    <source>
        <dbReference type="Proteomes" id="UP000062912"/>
    </source>
</evidence>
<dbReference type="InterPro" id="IPR006094">
    <property type="entry name" value="Oxid_FAD_bind_N"/>
</dbReference>
<evidence type="ECO:0000256" key="4">
    <source>
        <dbReference type="ARBA" id="ARBA00022827"/>
    </source>
</evidence>
<dbReference type="GO" id="GO:0016491">
    <property type="term" value="F:oxidoreductase activity"/>
    <property type="evidence" value="ECO:0007669"/>
    <property type="project" value="UniProtKB-KW"/>
</dbReference>
<accession>A0A132EMQ4</accession>
<dbReference type="PANTHER" id="PTHR43716:SF1">
    <property type="entry name" value="D-2-HYDROXYGLUTARATE DEHYDROGENASE, MITOCHONDRIAL"/>
    <property type="match status" value="1"/>
</dbReference>
<dbReference type="Pfam" id="PF02913">
    <property type="entry name" value="FAD-oxidase_C"/>
    <property type="match status" value="1"/>
</dbReference>
<evidence type="ECO:0000256" key="1">
    <source>
        <dbReference type="ARBA" id="ARBA00001974"/>
    </source>
</evidence>
<name>A0A132EMQ4_9BURK</name>
<reference evidence="7 8" key="1">
    <citation type="submission" date="2015-11" db="EMBL/GenBank/DDBJ databases">
        <title>Expanding the genomic diversity of Burkholderia species for the development of highly accurate diagnostics.</title>
        <authorList>
            <person name="Sahl J."/>
            <person name="Keim P."/>
            <person name="Wagner D."/>
        </authorList>
    </citation>
    <scope>NUCLEOTIDE SEQUENCE [LARGE SCALE GENOMIC DNA]</scope>
    <source>
        <strain evidence="7 8">MSMB368WGS</strain>
    </source>
</reference>
<dbReference type="GO" id="GO:0022904">
    <property type="term" value="P:respiratory electron transport chain"/>
    <property type="evidence" value="ECO:0007669"/>
    <property type="project" value="TreeGrafter"/>
</dbReference>
<keyword evidence="5" id="KW-0560">Oxidoreductase</keyword>
<dbReference type="InterPro" id="IPR016164">
    <property type="entry name" value="FAD-linked_Oxase-like_C"/>
</dbReference>
<dbReference type="InterPro" id="IPR016166">
    <property type="entry name" value="FAD-bd_PCMH"/>
</dbReference>
<dbReference type="Gene3D" id="1.10.45.10">
    <property type="entry name" value="Vanillyl-alcohol Oxidase, Chain A, domain 4"/>
    <property type="match status" value="1"/>
</dbReference>
<comment type="similarity">
    <text evidence="2">Belongs to the FAD-binding oxidoreductase/transferase type 4 family.</text>
</comment>
<evidence type="ECO:0000259" key="6">
    <source>
        <dbReference type="PROSITE" id="PS51387"/>
    </source>
</evidence>
<dbReference type="Pfam" id="PF01565">
    <property type="entry name" value="FAD_binding_4"/>
    <property type="match status" value="1"/>
</dbReference>
<dbReference type="PROSITE" id="PS51387">
    <property type="entry name" value="FAD_PCMH"/>
    <property type="match status" value="1"/>
</dbReference>